<evidence type="ECO:0000256" key="1">
    <source>
        <dbReference type="ARBA" id="ARBA00002378"/>
    </source>
</evidence>
<evidence type="ECO:0000256" key="12">
    <source>
        <dbReference type="ARBA" id="ARBA00032788"/>
    </source>
</evidence>
<reference evidence="16" key="1">
    <citation type="journal article" date="2023" name="Front. Microbiol.">
        <title>Genome analysis of Candidatus Aschnera chinzeii, the bacterial endosymbiont of the blood-sucking bat fly Penicillidia jenynsii (Insecta: Diptera: Nycteribiidae).</title>
        <authorList>
            <person name="Koga R."/>
            <person name="Moriyama M."/>
            <person name="Nozaki T."/>
            <person name="Fukatsu T."/>
        </authorList>
    </citation>
    <scope>NUCLEOTIDE SEQUENCE</scope>
    <source>
        <strain evidence="16">Kw-01</strain>
    </source>
</reference>
<feature type="binding site" evidence="15">
    <location>
        <position position="133"/>
    </location>
    <ligand>
        <name>[2Fe-2S] cluster</name>
        <dbReference type="ChEBI" id="CHEBI:190135"/>
    </ligand>
</feature>
<protein>
    <recommendedName>
        <fullName evidence="3">NADH-quinone oxidoreductase subunit E</fullName>
    </recommendedName>
    <alternativeName>
        <fullName evidence="11">NADH dehydrogenase I subunit E</fullName>
    </alternativeName>
    <alternativeName>
        <fullName evidence="12">NDH-1 subunit E</fullName>
    </alternativeName>
</protein>
<keyword evidence="5" id="KW-0874">Quinone</keyword>
<dbReference type="InterPro" id="IPR041921">
    <property type="entry name" value="NuoE_N"/>
</dbReference>
<evidence type="ECO:0000256" key="10">
    <source>
        <dbReference type="ARBA" id="ARBA00026021"/>
    </source>
</evidence>
<proteinExistence type="inferred from homology"/>
<keyword evidence="8 15" id="KW-0411">Iron-sulfur</keyword>
<dbReference type="NCBIfam" id="TIGR01958">
    <property type="entry name" value="nuoE_fam"/>
    <property type="match status" value="1"/>
</dbReference>
<reference evidence="16" key="2">
    <citation type="submission" date="2023-10" db="EMBL/GenBank/DDBJ databases">
        <authorList>
            <person name="Koga R."/>
            <person name="Fukatsu T."/>
        </authorList>
    </citation>
    <scope>NUCLEOTIDE SEQUENCE</scope>
    <source>
        <strain evidence="16">Kw-01</strain>
    </source>
</reference>
<dbReference type="Gene3D" id="1.10.10.1590">
    <property type="entry name" value="NADH-quinone oxidoreductase subunit E"/>
    <property type="match status" value="1"/>
</dbReference>
<evidence type="ECO:0000256" key="5">
    <source>
        <dbReference type="ARBA" id="ARBA00022719"/>
    </source>
</evidence>
<dbReference type="CDD" id="cd03064">
    <property type="entry name" value="TRX_Fd_NuoE"/>
    <property type="match status" value="1"/>
</dbReference>
<keyword evidence="6 15" id="KW-0479">Metal-binding</keyword>
<dbReference type="GO" id="GO:0051537">
    <property type="term" value="F:2 iron, 2 sulfur cluster binding"/>
    <property type="evidence" value="ECO:0007669"/>
    <property type="project" value="UniProtKB-KW"/>
</dbReference>
<evidence type="ECO:0000256" key="14">
    <source>
        <dbReference type="ARBA" id="ARBA00047712"/>
    </source>
</evidence>
<dbReference type="Pfam" id="PF01257">
    <property type="entry name" value="2Fe-2S_thioredx"/>
    <property type="match status" value="1"/>
</dbReference>
<name>A0AAT9G4C8_9ENTR</name>
<evidence type="ECO:0000256" key="15">
    <source>
        <dbReference type="PIRSR" id="PIRSR000216-1"/>
    </source>
</evidence>
<comment type="cofactor">
    <cofactor evidence="13">
        <name>[2Fe-2S] cluster</name>
        <dbReference type="ChEBI" id="CHEBI:190135"/>
    </cofactor>
</comment>
<feature type="binding site" evidence="15">
    <location>
        <position position="88"/>
    </location>
    <ligand>
        <name>[2Fe-2S] cluster</name>
        <dbReference type="ChEBI" id="CHEBI:190135"/>
    </ligand>
</feature>
<evidence type="ECO:0000256" key="13">
    <source>
        <dbReference type="ARBA" id="ARBA00034078"/>
    </source>
</evidence>
<evidence type="ECO:0000256" key="7">
    <source>
        <dbReference type="ARBA" id="ARBA00023004"/>
    </source>
</evidence>
<feature type="binding site" evidence="15">
    <location>
        <position position="129"/>
    </location>
    <ligand>
        <name>[2Fe-2S] cluster</name>
        <dbReference type="ChEBI" id="CHEBI:190135"/>
    </ligand>
</feature>
<evidence type="ECO:0000256" key="4">
    <source>
        <dbReference type="ARBA" id="ARBA00022714"/>
    </source>
</evidence>
<feature type="binding site" evidence="15">
    <location>
        <position position="93"/>
    </location>
    <ligand>
        <name>[2Fe-2S] cluster</name>
        <dbReference type="ChEBI" id="CHEBI:190135"/>
    </ligand>
</feature>
<keyword evidence="7 15" id="KW-0408">Iron</keyword>
<comment type="cofactor">
    <cofactor evidence="15">
        <name>[2Fe-2S] cluster</name>
        <dbReference type="ChEBI" id="CHEBI:190135"/>
    </cofactor>
    <text evidence="15">Binds 1 [2Fe-2S] cluster.</text>
</comment>
<comment type="function">
    <text evidence="1">NDH-1 shuttles electrons from NADH, via FMN and iron-sulfur (Fe-S) centers, to quinones in the respiratory chain. The immediate electron acceptor for the enzyme in this species is believed to be ubiquinone. Couples the redox reaction to proton translocation (for every two electrons transferred, four hydrogen ions are translocated across the cytoplasmic membrane), and thus conserves the redox energy in a proton gradient.</text>
</comment>
<gene>
    <name evidence="16" type="primary">nuoE</name>
    <name evidence="16" type="ORF">ACHINZ_2480</name>
</gene>
<dbReference type="PIRSF" id="PIRSF000216">
    <property type="entry name" value="NADH_DH_24kDa"/>
    <property type="match status" value="1"/>
</dbReference>
<dbReference type="PROSITE" id="PS01099">
    <property type="entry name" value="COMPLEX1_24K"/>
    <property type="match status" value="1"/>
</dbReference>
<dbReference type="GO" id="GO:0048038">
    <property type="term" value="F:quinone binding"/>
    <property type="evidence" value="ECO:0007669"/>
    <property type="project" value="UniProtKB-KW"/>
</dbReference>
<evidence type="ECO:0000256" key="6">
    <source>
        <dbReference type="ARBA" id="ARBA00022723"/>
    </source>
</evidence>
<dbReference type="PANTHER" id="PTHR10371">
    <property type="entry name" value="NADH DEHYDROGENASE UBIQUINONE FLAVOPROTEIN 2, MITOCHONDRIAL"/>
    <property type="match status" value="1"/>
</dbReference>
<dbReference type="InterPro" id="IPR002023">
    <property type="entry name" value="NuoE-like"/>
</dbReference>
<comment type="similarity">
    <text evidence="2">Belongs to the complex I 24 kDa subunit family.</text>
</comment>
<evidence type="ECO:0000313" key="16">
    <source>
        <dbReference type="EMBL" id="BET44576.1"/>
    </source>
</evidence>
<evidence type="ECO:0000256" key="9">
    <source>
        <dbReference type="ARBA" id="ARBA00023075"/>
    </source>
</evidence>
<dbReference type="InterPro" id="IPR042128">
    <property type="entry name" value="NuoE_dom"/>
</dbReference>
<dbReference type="PANTHER" id="PTHR10371:SF3">
    <property type="entry name" value="NADH DEHYDROGENASE [UBIQUINONE] FLAVOPROTEIN 2, MITOCHONDRIAL"/>
    <property type="match status" value="1"/>
</dbReference>
<accession>A0AAT9G4C8</accession>
<dbReference type="SUPFAM" id="SSF52833">
    <property type="entry name" value="Thioredoxin-like"/>
    <property type="match status" value="1"/>
</dbReference>
<dbReference type="NCBIfam" id="NF005722">
    <property type="entry name" value="PRK07539.1-2"/>
    <property type="match status" value="1"/>
</dbReference>
<dbReference type="Gene3D" id="3.40.30.10">
    <property type="entry name" value="Glutaredoxin"/>
    <property type="match status" value="1"/>
</dbReference>
<evidence type="ECO:0000256" key="8">
    <source>
        <dbReference type="ARBA" id="ARBA00023014"/>
    </source>
</evidence>
<dbReference type="GO" id="GO:0046872">
    <property type="term" value="F:metal ion binding"/>
    <property type="evidence" value="ECO:0007669"/>
    <property type="project" value="UniProtKB-KW"/>
</dbReference>
<evidence type="ECO:0000256" key="11">
    <source>
        <dbReference type="ARBA" id="ARBA00031580"/>
    </source>
</evidence>
<evidence type="ECO:0000256" key="2">
    <source>
        <dbReference type="ARBA" id="ARBA00010643"/>
    </source>
</evidence>
<organism evidence="16">
    <name type="scientific">Candidatus Aschnera chinzeii</name>
    <dbReference type="NCBI Taxonomy" id="1485666"/>
    <lineage>
        <taxon>Bacteria</taxon>
        <taxon>Pseudomonadati</taxon>
        <taxon>Pseudomonadota</taxon>
        <taxon>Gammaproteobacteria</taxon>
        <taxon>Enterobacterales</taxon>
        <taxon>Enterobacteriaceae</taxon>
        <taxon>Candidatus Aschnera</taxon>
    </lineage>
</organism>
<dbReference type="FunFam" id="1.10.10.1590:FF:000001">
    <property type="entry name" value="NADH-quinone oxidoreductase subunit E"/>
    <property type="match status" value="1"/>
</dbReference>
<dbReference type="GO" id="GO:0003954">
    <property type="term" value="F:NADH dehydrogenase activity"/>
    <property type="evidence" value="ECO:0007669"/>
    <property type="project" value="TreeGrafter"/>
</dbReference>
<sequence length="161" mass="18466">MNNNKSKFILSKIEEKEINTEKTHYLNSKAASIEALKIIQKHRGWIEDDAIYAIANLLNVTPNEIESIATFYSQIYRKPVGLNIIKYCDSMVCYINGYKSVELEIKNLLKITTGETTKDNKFTLLNTCCLGNCDKAPTIMINDDTYHHITPINIKNILEKY</sequence>
<dbReference type="AlphaFoldDB" id="A0AAT9G4C8"/>
<comment type="catalytic activity">
    <reaction evidence="14">
        <text>a quinone + NADH + 5 H(+)(in) = a quinol + NAD(+) + 4 H(+)(out)</text>
        <dbReference type="Rhea" id="RHEA:57888"/>
        <dbReference type="ChEBI" id="CHEBI:15378"/>
        <dbReference type="ChEBI" id="CHEBI:24646"/>
        <dbReference type="ChEBI" id="CHEBI:57540"/>
        <dbReference type="ChEBI" id="CHEBI:57945"/>
        <dbReference type="ChEBI" id="CHEBI:132124"/>
    </reaction>
</comment>
<keyword evidence="9" id="KW-0830">Ubiquinone</keyword>
<dbReference type="FunFam" id="3.40.30.10:FF:000015">
    <property type="entry name" value="NADH-quinone oxidoreductase subunit E"/>
    <property type="match status" value="1"/>
</dbReference>
<comment type="subunit">
    <text evidence="10">Composed of 13 different subunits. Subunits NuoCD, E, F, and G constitute the peripheral sector of the complex.</text>
</comment>
<keyword evidence="4 15" id="KW-0001">2Fe-2S</keyword>
<dbReference type="EMBL" id="AP028961">
    <property type="protein sequence ID" value="BET44576.1"/>
    <property type="molecule type" value="Genomic_DNA"/>
</dbReference>
<evidence type="ECO:0000256" key="3">
    <source>
        <dbReference type="ARBA" id="ARBA00019898"/>
    </source>
</evidence>
<dbReference type="InterPro" id="IPR036249">
    <property type="entry name" value="Thioredoxin-like_sf"/>
</dbReference>